<evidence type="ECO:0000256" key="4">
    <source>
        <dbReference type="ARBA" id="ARBA00022676"/>
    </source>
</evidence>
<keyword evidence="3" id="KW-1003">Cell membrane</keyword>
<evidence type="ECO:0000256" key="6">
    <source>
        <dbReference type="ARBA" id="ARBA00022692"/>
    </source>
</evidence>
<feature type="transmembrane region" description="Helical" evidence="14">
    <location>
        <begin position="567"/>
        <end position="589"/>
    </location>
</feature>
<keyword evidence="6 14" id="KW-0812">Transmembrane</keyword>
<keyword evidence="16" id="KW-1185">Reference proteome</keyword>
<proteinExistence type="inferred from homology"/>
<feature type="region of interest" description="Disordered" evidence="13">
    <location>
        <begin position="838"/>
        <end position="859"/>
    </location>
</feature>
<evidence type="ECO:0000256" key="7">
    <source>
        <dbReference type="ARBA" id="ARBA00022989"/>
    </source>
</evidence>
<evidence type="ECO:0000256" key="10">
    <source>
        <dbReference type="ARBA" id="ARBA00023180"/>
    </source>
</evidence>
<dbReference type="InterPro" id="IPR029044">
    <property type="entry name" value="Nucleotide-diphossugar_trans"/>
</dbReference>
<feature type="transmembrane region" description="Helical" evidence="14">
    <location>
        <begin position="1414"/>
        <end position="1436"/>
    </location>
</feature>
<comment type="similarity">
    <text evidence="11">Belongs to the chitin synthase family. Class IV subfamily.</text>
</comment>
<dbReference type="GO" id="GO:0005886">
    <property type="term" value="C:plasma membrane"/>
    <property type="evidence" value="ECO:0007669"/>
    <property type="project" value="UniProtKB-SubCell"/>
</dbReference>
<feature type="compositionally biased region" description="Polar residues" evidence="13">
    <location>
        <begin position="22"/>
        <end position="32"/>
    </location>
</feature>
<organism evidence="15 16">
    <name type="scientific">Elysia chlorotica</name>
    <name type="common">Eastern emerald elysia</name>
    <name type="synonym">Sea slug</name>
    <dbReference type="NCBI Taxonomy" id="188477"/>
    <lineage>
        <taxon>Eukaryota</taxon>
        <taxon>Metazoa</taxon>
        <taxon>Spiralia</taxon>
        <taxon>Lophotrochozoa</taxon>
        <taxon>Mollusca</taxon>
        <taxon>Gastropoda</taxon>
        <taxon>Heterobranchia</taxon>
        <taxon>Euthyneura</taxon>
        <taxon>Panpulmonata</taxon>
        <taxon>Sacoglossa</taxon>
        <taxon>Placobranchoidea</taxon>
        <taxon>Plakobranchidae</taxon>
        <taxon>Elysia</taxon>
    </lineage>
</organism>
<feature type="transmembrane region" description="Helical" evidence="14">
    <location>
        <begin position="299"/>
        <end position="318"/>
    </location>
</feature>
<reference evidence="15 16" key="1">
    <citation type="submission" date="2019-01" db="EMBL/GenBank/DDBJ databases">
        <title>A draft genome assembly of the solar-powered sea slug Elysia chlorotica.</title>
        <authorList>
            <person name="Cai H."/>
            <person name="Li Q."/>
            <person name="Fang X."/>
            <person name="Li J."/>
            <person name="Curtis N.E."/>
            <person name="Altenburger A."/>
            <person name="Shibata T."/>
            <person name="Feng M."/>
            <person name="Maeda T."/>
            <person name="Schwartz J.A."/>
            <person name="Shigenobu S."/>
            <person name="Lundholm N."/>
            <person name="Nishiyama T."/>
            <person name="Yang H."/>
            <person name="Hasebe M."/>
            <person name="Li S."/>
            <person name="Pierce S.K."/>
            <person name="Wang J."/>
        </authorList>
    </citation>
    <scope>NUCLEOTIDE SEQUENCE [LARGE SCALE GENOMIC DNA]</scope>
    <source>
        <strain evidence="15">EC2010</strain>
        <tissue evidence="15">Whole organism of an adult</tissue>
    </source>
</reference>
<feature type="compositionally biased region" description="Basic and acidic residues" evidence="13">
    <location>
        <begin position="222"/>
        <end position="265"/>
    </location>
</feature>
<feature type="transmembrane region" description="Helical" evidence="14">
    <location>
        <begin position="1375"/>
        <end position="1393"/>
    </location>
</feature>
<evidence type="ECO:0000256" key="13">
    <source>
        <dbReference type="SAM" id="MobiDB-lite"/>
    </source>
</evidence>
<evidence type="ECO:0000256" key="2">
    <source>
        <dbReference type="ARBA" id="ARBA00012543"/>
    </source>
</evidence>
<evidence type="ECO:0000256" key="1">
    <source>
        <dbReference type="ARBA" id="ARBA00004651"/>
    </source>
</evidence>
<dbReference type="PANTHER" id="PTHR22914">
    <property type="entry name" value="CHITIN SYNTHASE"/>
    <property type="match status" value="1"/>
</dbReference>
<feature type="compositionally biased region" description="Basic residues" evidence="13">
    <location>
        <begin position="847"/>
        <end position="859"/>
    </location>
</feature>
<name>A0A433TMA3_ELYCH</name>
<feature type="transmembrane region" description="Helical" evidence="14">
    <location>
        <begin position="373"/>
        <end position="394"/>
    </location>
</feature>
<feature type="transmembrane region" description="Helical" evidence="14">
    <location>
        <begin position="1102"/>
        <end position="1120"/>
    </location>
</feature>
<dbReference type="FunFam" id="3.90.550.10:FF:000139">
    <property type="entry name" value="Chitin synthase 8"/>
    <property type="match status" value="1"/>
</dbReference>
<dbReference type="PANTHER" id="PTHR22914:SF42">
    <property type="entry name" value="CHITIN SYNTHASE"/>
    <property type="match status" value="1"/>
</dbReference>
<feature type="transmembrane region" description="Helical" evidence="14">
    <location>
        <begin position="437"/>
        <end position="455"/>
    </location>
</feature>
<feature type="region of interest" description="Disordered" evidence="13">
    <location>
        <begin position="1472"/>
        <end position="1518"/>
    </location>
</feature>
<feature type="transmembrane region" description="Helical" evidence="14">
    <location>
        <begin position="1067"/>
        <end position="1096"/>
    </location>
</feature>
<dbReference type="OrthoDB" id="370884at2759"/>
<feature type="transmembrane region" description="Helical" evidence="14">
    <location>
        <begin position="601"/>
        <end position="619"/>
    </location>
</feature>
<evidence type="ECO:0000256" key="12">
    <source>
        <dbReference type="ARBA" id="ARBA00048014"/>
    </source>
</evidence>
<feature type="transmembrane region" description="Helical" evidence="14">
    <location>
        <begin position="526"/>
        <end position="547"/>
    </location>
</feature>
<evidence type="ECO:0000256" key="8">
    <source>
        <dbReference type="ARBA" id="ARBA00023054"/>
    </source>
</evidence>
<keyword evidence="9 14" id="KW-0472">Membrane</keyword>
<dbReference type="SUPFAM" id="SSF53448">
    <property type="entry name" value="Nucleotide-diphospho-sugar transferases"/>
    <property type="match status" value="1"/>
</dbReference>
<evidence type="ECO:0000313" key="15">
    <source>
        <dbReference type="EMBL" id="RUS82702.1"/>
    </source>
</evidence>
<keyword evidence="7 14" id="KW-1133">Transmembrane helix</keyword>
<keyword evidence="4" id="KW-0328">Glycosyltransferase</keyword>
<keyword evidence="8" id="KW-0175">Coiled coil</keyword>
<sequence length="1639" mass="188515">MAEQRRSDIFSLYPGKELGVLKNSTGASNPDRPQSPRFPSAAEVKMQRSMSNPFLNLPHPSAFGLPAHTPGDISHPRKLVPARRISPSPSSSTTNSQDQDDNPPSGYLKQRRQSTPLAMERGMDIRGSFVNYKRNDPTRPQDFQEAPRRPRRFSLPEFGVPQNLLADWKAKTKPSPRRPSNTPSLKEAARESAKPKHGGPKVRGASIDAVESGFSSSSGTDSDSHRNSPKEPKADYDNDDNDVVKPDKKEANDDAAKNNENGDLKDEDLTWRPYDTFGNYEWEFDDDHTFHEILKVIRCCLYGFLILVLLLGTLASRISLFLLASDINQSKDARGESVVYLILCLCVPMVWNGIQAFMRILFGGKEWPGIKMFLLTLTIDLLATFGMCLLVFRVLPSTDFFTGIVVTFSLFQIPGILKVRRLLLECKLSWKSPLKIVCILLATLVQLGSPAYFLVTKFSTYEISSEADHSKETPVDVTLLKNLGWELPAALWLVSLSWWENYFPFTESSRPFLKNFQHMLQETRDTSCVLATPFKIGLVLILGRYLPDQAFSIYTWEPQSGHTQSEFYAIHWSLVCIIIGSSILCTYLGGLACKLHMQRTAFAFPLLLSPPASLVFVYMQCRYQALIPTFTFSLFQPFFFNSHRLFLTPHFNSIFTDCNLTLRRKQDKAKKKAGSSGEEGKSEGDNTNTPRAADDKDVPTIYVCATMWHETKREMTQLLKSLFRLDYSHCASKLAQTKFNIRDPDFFHMESNKKCSMFNIRSVVKGFIIIPSPIKVDTPYGGRLVWTMPGLNQLVVHLKDKNKIRHRKRWSQVMYMYYLLGFRMLGHGDGSHITEEDRVQHHNNSTLRHRKRKGAEKPKRKNLPFRQMLMRVNRHDYDELVDKSENTFILTLDGDIDFKPESVKLLIDRMKKDKKVAAVCGRIHPIGSGPMVWYQQFEYAVSHWLQKAAEHVFGCVLCCPGCFSMFRASALMDDNVIKTYTTKPTEALHYIQFEQGEDRWLCTLLLQQGYRIDYSACADALTYAPESFAEFFNQRRRWSPSTLANIMDLIGSWRTTTRLNDNISRLFMLYQIIIMLSTVIAPSFLVLMMTLAFKIVLNVNAWWSYLMSVGPVAFYIFICLTKKNKTQVCTNVFNTGIKSDEFAILCRNKELLENDFSVLTYLLIRNLAPEAFRTHYKRHSSAWIHSQEFFCILPGVVYFLTIPANFLLLTVFYLCNLNNVSWGTREVVSQTPEEKQAIEAEKAAQKDKSWNIFSAKGLKNIVDEVRDLVKTVWGLKNGLEQQQELENSEAKKEDESSQQTGDAKVPQVKPDFEADPKNPFWLGLSSTGVGPVEKINGEESDFWKFMIKKYLYPLDLNENEKKKLSDDLRELRNNVVFICVMLNLLWTVIALQLQAAEDRLKSIYIAGRYEPLAVFFLAMFAVIMFLQFIGMLIHSWDTFLHFMSTTHIDWFSHKHSEDDFARFVVQEVAKSQSLEPREDYDNDDSSDSSLEQTVESDLEEEENSHRSVSIPSRSIHPPPDQAMYPNFWMRRPSVPGHFPRLEKILDHRLKMNRRSDNRKQLRRQDSWDSNKSESSGKDSVRPPWPMGNRHQNHDRHRHFWNARNDSMKHRFLRMQNFNDFGGIVEREEEDEHLHSVKVV</sequence>
<comment type="caution">
    <text evidence="15">The sequence shown here is derived from an EMBL/GenBank/DDBJ whole genome shotgun (WGS) entry which is preliminary data.</text>
</comment>
<feature type="region of interest" description="Disordered" evidence="13">
    <location>
        <begin position="1"/>
        <end position="265"/>
    </location>
</feature>
<feature type="compositionally biased region" description="Low complexity" evidence="13">
    <location>
        <begin position="86"/>
        <end position="97"/>
    </location>
</feature>
<evidence type="ECO:0000256" key="11">
    <source>
        <dbReference type="ARBA" id="ARBA00046329"/>
    </source>
</evidence>
<dbReference type="InterPro" id="IPR004835">
    <property type="entry name" value="Chitin_synth"/>
</dbReference>
<feature type="transmembrane region" description="Helical" evidence="14">
    <location>
        <begin position="400"/>
        <end position="417"/>
    </location>
</feature>
<feature type="compositionally biased region" description="Basic and acidic residues" evidence="13">
    <location>
        <begin position="1549"/>
        <end position="1580"/>
    </location>
</feature>
<evidence type="ECO:0000313" key="16">
    <source>
        <dbReference type="Proteomes" id="UP000271974"/>
    </source>
</evidence>
<protein>
    <recommendedName>
        <fullName evidence="2">chitin synthase</fullName>
        <ecNumber evidence="2">2.4.1.16</ecNumber>
    </recommendedName>
</protein>
<feature type="transmembrane region" description="Helical" evidence="14">
    <location>
        <begin position="1189"/>
        <end position="1214"/>
    </location>
</feature>
<dbReference type="GO" id="GO:0006031">
    <property type="term" value="P:chitin biosynthetic process"/>
    <property type="evidence" value="ECO:0007669"/>
    <property type="project" value="TreeGrafter"/>
</dbReference>
<feature type="transmembrane region" description="Helical" evidence="14">
    <location>
        <begin position="338"/>
        <end position="361"/>
    </location>
</feature>
<dbReference type="Pfam" id="PF03142">
    <property type="entry name" value="Chitin_synth_2"/>
    <property type="match status" value="1"/>
</dbReference>
<feature type="region of interest" description="Disordered" evidence="13">
    <location>
        <begin position="1549"/>
        <end position="1593"/>
    </location>
</feature>
<keyword evidence="5" id="KW-0808">Transferase</keyword>
<dbReference type="EC" id="2.4.1.16" evidence="2"/>
<dbReference type="EMBL" id="RQTK01000275">
    <property type="protein sequence ID" value="RUS82702.1"/>
    <property type="molecule type" value="Genomic_DNA"/>
</dbReference>
<evidence type="ECO:0000256" key="3">
    <source>
        <dbReference type="ARBA" id="ARBA00022475"/>
    </source>
</evidence>
<dbReference type="Proteomes" id="UP000271974">
    <property type="component" value="Unassembled WGS sequence"/>
</dbReference>
<dbReference type="Gene3D" id="3.90.550.10">
    <property type="entry name" value="Spore Coat Polysaccharide Biosynthesis Protein SpsA, Chain A"/>
    <property type="match status" value="1"/>
</dbReference>
<feature type="region of interest" description="Disordered" evidence="13">
    <location>
        <begin position="669"/>
        <end position="694"/>
    </location>
</feature>
<comment type="catalytic activity">
    <reaction evidence="12">
        <text>[(1-&gt;4)-N-acetyl-beta-D-glucosaminyl](n) + UDP-N-acetyl-alpha-D-glucosamine = [(1-&gt;4)-N-acetyl-beta-D-glucosaminyl](n+1) + UDP + H(+)</text>
        <dbReference type="Rhea" id="RHEA:16637"/>
        <dbReference type="Rhea" id="RHEA-COMP:9593"/>
        <dbReference type="Rhea" id="RHEA-COMP:9595"/>
        <dbReference type="ChEBI" id="CHEBI:15378"/>
        <dbReference type="ChEBI" id="CHEBI:17029"/>
        <dbReference type="ChEBI" id="CHEBI:57705"/>
        <dbReference type="ChEBI" id="CHEBI:58223"/>
        <dbReference type="EC" id="2.4.1.16"/>
    </reaction>
</comment>
<feature type="region of interest" description="Disordered" evidence="13">
    <location>
        <begin position="1284"/>
        <end position="1311"/>
    </location>
</feature>
<evidence type="ECO:0000256" key="9">
    <source>
        <dbReference type="ARBA" id="ARBA00023136"/>
    </source>
</evidence>
<evidence type="ECO:0000256" key="5">
    <source>
        <dbReference type="ARBA" id="ARBA00022679"/>
    </source>
</evidence>
<evidence type="ECO:0000256" key="14">
    <source>
        <dbReference type="SAM" id="Phobius"/>
    </source>
</evidence>
<dbReference type="GO" id="GO:0004100">
    <property type="term" value="F:chitin synthase activity"/>
    <property type="evidence" value="ECO:0007669"/>
    <property type="project" value="UniProtKB-EC"/>
</dbReference>
<dbReference type="CDD" id="cd04190">
    <property type="entry name" value="Chitin_synth_C"/>
    <property type="match status" value="1"/>
</dbReference>
<accession>A0A433TMA3</accession>
<gene>
    <name evidence="15" type="ORF">EGW08_009539</name>
</gene>
<keyword evidence="10" id="KW-0325">Glycoprotein</keyword>
<feature type="compositionally biased region" description="Low complexity" evidence="13">
    <location>
        <begin position="212"/>
        <end position="221"/>
    </location>
</feature>
<comment type="subcellular location">
    <subcellularLocation>
        <location evidence="1">Cell membrane</location>
        <topology evidence="1">Multi-pass membrane protein</topology>
    </subcellularLocation>
</comment>